<feature type="transmembrane region" description="Helical" evidence="6">
    <location>
        <begin position="642"/>
        <end position="661"/>
    </location>
</feature>
<dbReference type="InterPro" id="IPR003838">
    <property type="entry name" value="ABC3_permease_C"/>
</dbReference>
<protein>
    <submittedName>
        <fullName evidence="8">ABC transporter permease</fullName>
    </submittedName>
    <submittedName>
        <fullName evidence="9">FtsX-like permease family protein</fullName>
    </submittedName>
</protein>
<keyword evidence="4 6" id="KW-1133">Transmembrane helix</keyword>
<evidence type="ECO:0000313" key="11">
    <source>
        <dbReference type="Proteomes" id="UP000502504"/>
    </source>
</evidence>
<keyword evidence="10" id="KW-1185">Reference proteome</keyword>
<dbReference type="EMBL" id="CP050692">
    <property type="protein sequence ID" value="QIT44400.1"/>
    <property type="molecule type" value="Genomic_DNA"/>
</dbReference>
<dbReference type="Pfam" id="PF02687">
    <property type="entry name" value="FtsX"/>
    <property type="match status" value="1"/>
</dbReference>
<evidence type="ECO:0000256" key="3">
    <source>
        <dbReference type="ARBA" id="ARBA00022692"/>
    </source>
</evidence>
<proteinExistence type="predicted"/>
<feature type="transmembrane region" description="Helical" evidence="6">
    <location>
        <begin position="191"/>
        <end position="212"/>
    </location>
</feature>
<keyword evidence="5 6" id="KW-0472">Membrane</keyword>
<evidence type="ECO:0000256" key="4">
    <source>
        <dbReference type="ARBA" id="ARBA00022989"/>
    </source>
</evidence>
<evidence type="ECO:0000256" key="5">
    <source>
        <dbReference type="ARBA" id="ARBA00023136"/>
    </source>
</evidence>
<reference evidence="9 11" key="2">
    <citation type="submission" date="2020-03" db="EMBL/GenBank/DDBJ databases">
        <title>Is there a link between lipid content and antibiotic production in Streptomyces?</title>
        <authorList>
            <person name="David M."/>
            <person name="Lejeune C."/>
            <person name="Abreu S."/>
            <person name="Thibessard A."/>
            <person name="Leblond P."/>
            <person name="Chaminade P."/>
            <person name="Virolle M.-J."/>
        </authorList>
    </citation>
    <scope>NUCLEOTIDE SEQUENCE [LARGE SCALE GENOMIC DNA]</scope>
    <source>
        <strain evidence="9 11">DSM 41481</strain>
    </source>
</reference>
<feature type="transmembrane region" description="Helical" evidence="6">
    <location>
        <begin position="286"/>
        <end position="307"/>
    </location>
</feature>
<dbReference type="GO" id="GO:0005886">
    <property type="term" value="C:plasma membrane"/>
    <property type="evidence" value="ECO:0007669"/>
    <property type="project" value="UniProtKB-SubCell"/>
</dbReference>
<evidence type="ECO:0000256" key="2">
    <source>
        <dbReference type="ARBA" id="ARBA00022475"/>
    </source>
</evidence>
<evidence type="ECO:0000256" key="6">
    <source>
        <dbReference type="SAM" id="Phobius"/>
    </source>
</evidence>
<feature type="transmembrane region" description="Helical" evidence="6">
    <location>
        <begin position="691"/>
        <end position="709"/>
    </location>
</feature>
<evidence type="ECO:0000313" key="10">
    <source>
        <dbReference type="Proteomes" id="UP000190306"/>
    </source>
</evidence>
<feature type="domain" description="ABC3 transporter permease C-terminal" evidence="7">
    <location>
        <begin position="196"/>
        <end position="310"/>
    </location>
</feature>
<dbReference type="Proteomes" id="UP000190306">
    <property type="component" value="Chromosome"/>
</dbReference>
<evidence type="ECO:0000256" key="1">
    <source>
        <dbReference type="ARBA" id="ARBA00004651"/>
    </source>
</evidence>
<feature type="transmembrane region" description="Helical" evidence="6">
    <location>
        <begin position="241"/>
        <end position="262"/>
    </location>
</feature>
<feature type="transmembrane region" description="Helical" evidence="6">
    <location>
        <begin position="21"/>
        <end position="46"/>
    </location>
</feature>
<feature type="transmembrane region" description="Helical" evidence="6">
    <location>
        <begin position="362"/>
        <end position="382"/>
    </location>
</feature>
<name>A0AAE6Y6D5_STRAT</name>
<dbReference type="RefSeq" id="WP_078633412.1">
    <property type="nucleotide sequence ID" value="NZ_CM007717.1"/>
</dbReference>
<feature type="transmembrane region" description="Helical" evidence="6">
    <location>
        <begin position="413"/>
        <end position="434"/>
    </location>
</feature>
<evidence type="ECO:0000313" key="9">
    <source>
        <dbReference type="EMBL" id="QIT44400.1"/>
    </source>
</evidence>
<evidence type="ECO:0000259" key="7">
    <source>
        <dbReference type="Pfam" id="PF02687"/>
    </source>
</evidence>
<feature type="transmembrane region" description="Helical" evidence="6">
    <location>
        <begin position="729"/>
        <end position="754"/>
    </location>
</feature>
<comment type="subcellular location">
    <subcellularLocation>
        <location evidence="1">Cell membrane</location>
        <topology evidence="1">Multi-pass membrane protein</topology>
    </subcellularLocation>
</comment>
<keyword evidence="3 6" id="KW-0812">Transmembrane</keyword>
<gene>
    <name evidence="8" type="ORF">AFM16_13015</name>
    <name evidence="9" type="ORF">HCX60_13195</name>
</gene>
<dbReference type="EMBL" id="LHQL01000008">
    <property type="protein sequence ID" value="OOQ51890.1"/>
    <property type="molecule type" value="Genomic_DNA"/>
</dbReference>
<accession>A0AAE6Y6D5</accession>
<dbReference type="AlphaFoldDB" id="A0AAE6Y6D5"/>
<sequence>MRELLLGLRLLLGSGRGNRVRFLLMTAGSAIGVCCLAVVLAIPGILAAQDARKAAREPDCSNGRGACLSTSGEGRALLRVDPYGSEALTRIFVAEGNTPIDPPPGLDRLPGPREVYVSPRLHTLSALDRDLARLLPGKEEGLISAQGLAHPDELYAYIGGSREELRDGGHLSAFGGRSARYPTVEPSTLDILRFTLAGVVLLPLAVFLSVCARLSAASRMRRLAALRLLGLSRKGTQRVNAAETVAAAVLGSALGLGAYWVVNQLVSRTGLPGFKWYPADGSLSGYPLLVCLVGCPTLAWFVGRIGARKAAANPLAVRRSAMEEPPRLWGLLPLVPGLTIVIGYCVAGATGNVPTDTALSSILMPLAVVLVGTGLVLSLPLLSRFLARNVARTTGSLPLRLAMRRNEVEPGGAVRVATGLVLLVFAASLTQGVLIELDQVSKNNAPVQLYTMSLRAVPQEDERAMTEVPGVLGHAVLTRSWTDPESEVFRPSTEVVVATCGQLRKMASSVENCVDGQLARLSVPDRAGAEIGETGSRFPLHLQNSAGELETVVVRMPRRIIQYQDDSLTQLAGSGAVLIPPSSLPVGYRPQDDATLALMSRSDPETVVSVLAGIADVDPTIEVDTNGVDAAALEQITVIKTLLAVGMVLGLVIGVAAYLVAATDRAVERRPQVTALALLGAKPRTLRAVQVAQVVLPLALGLVLAVTTGKLAESSYLVTGGGAIFWDGAGIPLLLACALGVVVIATLGSLPLVGRRIDPELIRRD</sequence>
<reference evidence="8 10" key="1">
    <citation type="submission" date="2015-07" db="EMBL/GenBank/DDBJ databases">
        <title>Draft Genome Sequence of Streptomyces antibioticus, IMRU 3720 reveals insights in the evolution of actinomycin biosynthetic gene clusters in Streptomyces.</title>
        <authorList>
            <person name="Crnovcic I."/>
            <person name="Ruckert C."/>
            <person name="Kalinowksi J."/>
            <person name="Keller U."/>
        </authorList>
    </citation>
    <scope>NUCLEOTIDE SEQUENCE [LARGE SCALE GENOMIC DNA]</scope>
    <source>
        <strain evidence="8 10">DSM 41481</strain>
    </source>
</reference>
<dbReference type="Proteomes" id="UP000502504">
    <property type="component" value="Chromosome"/>
</dbReference>
<feature type="transmembrane region" description="Helical" evidence="6">
    <location>
        <begin position="328"/>
        <end position="350"/>
    </location>
</feature>
<evidence type="ECO:0000313" key="8">
    <source>
        <dbReference type="EMBL" id="OOQ51890.1"/>
    </source>
</evidence>
<keyword evidence="2" id="KW-1003">Cell membrane</keyword>
<organism evidence="9 11">
    <name type="scientific">Streptomyces antibioticus</name>
    <dbReference type="NCBI Taxonomy" id="1890"/>
    <lineage>
        <taxon>Bacteria</taxon>
        <taxon>Bacillati</taxon>
        <taxon>Actinomycetota</taxon>
        <taxon>Actinomycetes</taxon>
        <taxon>Kitasatosporales</taxon>
        <taxon>Streptomycetaceae</taxon>
        <taxon>Streptomyces</taxon>
    </lineage>
</organism>